<dbReference type="GO" id="GO:0042273">
    <property type="term" value="P:ribosomal large subunit biogenesis"/>
    <property type="evidence" value="ECO:0007669"/>
    <property type="project" value="TreeGrafter"/>
</dbReference>
<dbReference type="AlphaFoldDB" id="A0A2B7Z3M3"/>
<protein>
    <recommendedName>
        <fullName evidence="8 9">Ribosomal RNA-processing protein 8</fullName>
        <ecNumber evidence="9">2.1.1.-</ecNumber>
    </recommendedName>
</protein>
<feature type="compositionally biased region" description="Basic residues" evidence="10">
    <location>
        <begin position="138"/>
        <end position="149"/>
    </location>
</feature>
<keyword evidence="5 9" id="KW-0808">Transferase</keyword>
<keyword evidence="7 9" id="KW-0539">Nucleus</keyword>
<dbReference type="Gene3D" id="3.40.50.150">
    <property type="entry name" value="Vaccinia Virus protein VP39"/>
    <property type="match status" value="1"/>
</dbReference>
<comment type="subcellular location">
    <subcellularLocation>
        <location evidence="1 9">Nucleus</location>
        <location evidence="1 9">Nucleolus</location>
    </subcellularLocation>
</comment>
<dbReference type="PANTHER" id="PTHR12787:SF0">
    <property type="entry name" value="RIBOSOMAL RNA-PROCESSING PROTEIN 8"/>
    <property type="match status" value="1"/>
</dbReference>
<keyword evidence="3 9" id="KW-0698">rRNA processing</keyword>
<keyword evidence="4 9" id="KW-0489">Methyltransferase</keyword>
<dbReference type="CDD" id="cd02440">
    <property type="entry name" value="AdoMet_MTases"/>
    <property type="match status" value="1"/>
</dbReference>
<feature type="region of interest" description="Disordered" evidence="10">
    <location>
        <begin position="386"/>
        <end position="439"/>
    </location>
</feature>
<feature type="region of interest" description="Disordered" evidence="10">
    <location>
        <begin position="254"/>
        <end position="276"/>
    </location>
</feature>
<dbReference type="InterPro" id="IPR007823">
    <property type="entry name" value="RRP8"/>
</dbReference>
<feature type="compositionally biased region" description="Low complexity" evidence="10">
    <location>
        <begin position="17"/>
        <end position="30"/>
    </location>
</feature>
<evidence type="ECO:0000256" key="4">
    <source>
        <dbReference type="ARBA" id="ARBA00022603"/>
    </source>
</evidence>
<dbReference type="GO" id="GO:0016433">
    <property type="term" value="F:rRNA (adenine) methyltransferase activity"/>
    <property type="evidence" value="ECO:0007669"/>
    <property type="project" value="TreeGrafter"/>
</dbReference>
<name>A0A2B7Z3M3_POLH7</name>
<feature type="compositionally biased region" description="Polar residues" evidence="10">
    <location>
        <begin position="122"/>
        <end position="133"/>
    </location>
</feature>
<proteinExistence type="inferred from homology"/>
<evidence type="ECO:0000313" key="11">
    <source>
        <dbReference type="EMBL" id="PGH27961.1"/>
    </source>
</evidence>
<reference evidence="11 12" key="1">
    <citation type="submission" date="2017-10" db="EMBL/GenBank/DDBJ databases">
        <title>Comparative genomics in systemic dimorphic fungi from Ajellomycetaceae.</title>
        <authorList>
            <person name="Munoz J.F."/>
            <person name="Mcewen J.G."/>
            <person name="Clay O.K."/>
            <person name="Cuomo C.A."/>
        </authorList>
    </citation>
    <scope>NUCLEOTIDE SEQUENCE [LARGE SCALE GENOMIC DNA]</scope>
    <source>
        <strain evidence="11 12">UAMH7299</strain>
    </source>
</reference>
<dbReference type="FunFam" id="1.10.10.2150:FF:000001">
    <property type="entry name" value="Ribosomal RNA-processing protein 8"/>
    <property type="match status" value="1"/>
</dbReference>
<feature type="compositionally biased region" description="Low complexity" evidence="10">
    <location>
        <begin position="488"/>
        <end position="497"/>
    </location>
</feature>
<feature type="region of interest" description="Disordered" evidence="10">
    <location>
        <begin position="481"/>
        <end position="506"/>
    </location>
</feature>
<dbReference type="Proteomes" id="UP000224634">
    <property type="component" value="Unassembled WGS sequence"/>
</dbReference>
<evidence type="ECO:0000256" key="5">
    <source>
        <dbReference type="ARBA" id="ARBA00022679"/>
    </source>
</evidence>
<feature type="compositionally biased region" description="Low complexity" evidence="10">
    <location>
        <begin position="160"/>
        <end position="186"/>
    </location>
</feature>
<feature type="region of interest" description="Disordered" evidence="10">
    <location>
        <begin position="1"/>
        <end position="186"/>
    </location>
</feature>
<evidence type="ECO:0000256" key="10">
    <source>
        <dbReference type="SAM" id="MobiDB-lite"/>
    </source>
</evidence>
<dbReference type="Pfam" id="PF05148">
    <property type="entry name" value="Methyltransf_8"/>
    <property type="match status" value="1"/>
</dbReference>
<dbReference type="InterPro" id="IPR029063">
    <property type="entry name" value="SAM-dependent_MTases_sf"/>
</dbReference>
<dbReference type="EMBL" id="PDNA01000002">
    <property type="protein sequence ID" value="PGH27961.1"/>
    <property type="molecule type" value="Genomic_DNA"/>
</dbReference>
<evidence type="ECO:0000256" key="7">
    <source>
        <dbReference type="ARBA" id="ARBA00023242"/>
    </source>
</evidence>
<dbReference type="EC" id="2.1.1.-" evidence="9"/>
<dbReference type="Gene3D" id="1.10.10.2150">
    <property type="entry name" value="Ribosomal RNA-processing protein 8, N-terminal domain"/>
    <property type="match status" value="1"/>
</dbReference>
<comment type="similarity">
    <text evidence="2 9">Belongs to the methyltransferase superfamily. RRP8 family.</text>
</comment>
<feature type="compositionally biased region" description="Basic and acidic residues" evidence="10">
    <location>
        <begin position="57"/>
        <end position="72"/>
    </location>
</feature>
<dbReference type="InterPro" id="IPR042036">
    <property type="entry name" value="RRP8_N"/>
</dbReference>
<dbReference type="PANTHER" id="PTHR12787">
    <property type="entry name" value="RIBOSOMAL RNA-PROCESSING PROTEIN 8"/>
    <property type="match status" value="1"/>
</dbReference>
<sequence length="535" mass="58886">MFAIQGWSVSAADLKVQAEQKPAPAQAPSQETPDTGAEIATKKRKRNNRGKNGQADKVTKGNVDEMWKKHIEGVSADADAEKKEAMKEQRKKRKLEKKNKSEGDAAVVNGEKAEDKDVGEAVSTQTATNATESQPQTRRQRRKEQKRKSQGAETVDSTKATATPATTTAAAEANTPPPAATSTLTPLQQSMRQKLVSARFRHLNQTLYTTPSNEALELFTNSPELFAEYHAGFSQQVKDSWPSNPVDTYISSIKSRAKLRPNTNQKSGNRQSSALLPIPRRPNGICTIADLGCGDGQLAHALTPSLKQLKLRIHSFDLHSPDPLITKADMSALPLADGTVDVTIFCLSLMGTNWVSFVEEAWRVLRGDGKGECWVSEVKSRFGKVSRNKAANAKDGPQKPSAGKKDKFNKNKKQRKDDEGEDDGLGEEIFAEDQRARPDADETDISAFIEVFRTRGFVLKQESVEKSNKMFVKMEFVKHGRPSKGKFAGPAADAGGQQQRGGMLGKKKFLDREDTKGMTEEQESKVLKPCVYKTR</sequence>
<comment type="function">
    <text evidence="9">S-adenosyl-L-methionine-dependent methyltransferase that specifically methylates the N(1) position of adenine in helix 25.1 in 25S rRNA. Required both for ribosomal 40S and 60S subunits biogenesis. Required for efficient pre-rRNA cleavage at site A2.</text>
</comment>
<evidence type="ECO:0000313" key="12">
    <source>
        <dbReference type="Proteomes" id="UP000224634"/>
    </source>
</evidence>
<dbReference type="GO" id="GO:0005730">
    <property type="term" value="C:nucleolus"/>
    <property type="evidence" value="ECO:0007669"/>
    <property type="project" value="UniProtKB-SubCell"/>
</dbReference>
<evidence type="ECO:0000256" key="3">
    <source>
        <dbReference type="ARBA" id="ARBA00022552"/>
    </source>
</evidence>
<keyword evidence="12" id="KW-1185">Reference proteome</keyword>
<dbReference type="OrthoDB" id="10258825at2759"/>
<dbReference type="STRING" id="1447883.A0A2B7Z3M3"/>
<organism evidence="11 12">
    <name type="scientific">Polytolypa hystricis (strain UAMH7299)</name>
    <dbReference type="NCBI Taxonomy" id="1447883"/>
    <lineage>
        <taxon>Eukaryota</taxon>
        <taxon>Fungi</taxon>
        <taxon>Dikarya</taxon>
        <taxon>Ascomycota</taxon>
        <taxon>Pezizomycotina</taxon>
        <taxon>Eurotiomycetes</taxon>
        <taxon>Eurotiomycetidae</taxon>
        <taxon>Onygenales</taxon>
        <taxon>Onygenales incertae sedis</taxon>
        <taxon>Polytolypa</taxon>
    </lineage>
</organism>
<evidence type="ECO:0000256" key="9">
    <source>
        <dbReference type="RuleBase" id="RU365074"/>
    </source>
</evidence>
<feature type="compositionally biased region" description="Acidic residues" evidence="10">
    <location>
        <begin position="419"/>
        <end position="431"/>
    </location>
</feature>
<feature type="compositionally biased region" description="Polar residues" evidence="10">
    <location>
        <begin position="261"/>
        <end position="274"/>
    </location>
</feature>
<evidence type="ECO:0000256" key="2">
    <source>
        <dbReference type="ARBA" id="ARBA00006301"/>
    </source>
</evidence>
<evidence type="ECO:0000256" key="6">
    <source>
        <dbReference type="ARBA" id="ARBA00022691"/>
    </source>
</evidence>
<gene>
    <name evidence="11" type="ORF">AJ80_00215</name>
</gene>
<feature type="compositionally biased region" description="Basic and acidic residues" evidence="10">
    <location>
        <begin position="79"/>
        <end position="88"/>
    </location>
</feature>
<dbReference type="SUPFAM" id="SSF53335">
    <property type="entry name" value="S-adenosyl-L-methionine-dependent methyltransferases"/>
    <property type="match status" value="1"/>
</dbReference>
<evidence type="ECO:0000256" key="1">
    <source>
        <dbReference type="ARBA" id="ARBA00004604"/>
    </source>
</evidence>
<evidence type="ECO:0000256" key="8">
    <source>
        <dbReference type="ARBA" id="ARBA00076672"/>
    </source>
</evidence>
<accession>A0A2B7Z3M3</accession>
<keyword evidence="6 9" id="KW-0949">S-adenosyl-L-methionine</keyword>
<comment type="caution">
    <text evidence="11">The sequence shown here is derived from an EMBL/GenBank/DDBJ whole genome shotgun (WGS) entry which is preliminary data.</text>
</comment>